<reference evidence="1 2" key="1">
    <citation type="submission" date="2013-07" db="EMBL/GenBank/DDBJ databases">
        <title>Complete genome sequence of Bacillus infantis NRRL B-14911 that has potential to induce cardiac disease by antigenic mimicry.</title>
        <authorList>
            <person name="Massilamany C."/>
            <person name="Smith T.P.L."/>
            <person name="Loy J.D."/>
            <person name="Barletta R."/>
            <person name="Reddy J."/>
        </authorList>
    </citation>
    <scope>NUCLEOTIDE SEQUENCE [LARGE SCALE GENOMIC DNA]</scope>
    <source>
        <strain evidence="1 2">NRRL B-14911</strain>
    </source>
</reference>
<dbReference type="HOGENOM" id="CLU_3004488_0_0_9"/>
<evidence type="ECO:0000313" key="2">
    <source>
        <dbReference type="Proteomes" id="UP000017805"/>
    </source>
</evidence>
<dbReference type="STRING" id="1367477.N288_14970"/>
<dbReference type="Proteomes" id="UP000017805">
    <property type="component" value="Chromosome"/>
</dbReference>
<keyword evidence="2" id="KW-1185">Reference proteome</keyword>
<dbReference type="PATRIC" id="fig|1367477.3.peg.2964"/>
<organism evidence="1 2">
    <name type="scientific">Bacillus infantis NRRL B-14911</name>
    <dbReference type="NCBI Taxonomy" id="1367477"/>
    <lineage>
        <taxon>Bacteria</taxon>
        <taxon>Bacillati</taxon>
        <taxon>Bacillota</taxon>
        <taxon>Bacilli</taxon>
        <taxon>Bacillales</taxon>
        <taxon>Bacillaceae</taxon>
        <taxon>Bacillus</taxon>
    </lineage>
</organism>
<name>U5LAM3_9BACI</name>
<dbReference type="KEGG" id="bif:N288_14970"/>
<protein>
    <submittedName>
        <fullName evidence="1">Uncharacterized protein</fullName>
    </submittedName>
</protein>
<accession>U5LAM3</accession>
<evidence type="ECO:0000313" key="1">
    <source>
        <dbReference type="EMBL" id="AGX04894.1"/>
    </source>
</evidence>
<dbReference type="EMBL" id="CP006643">
    <property type="protein sequence ID" value="AGX04894.1"/>
    <property type="molecule type" value="Genomic_DNA"/>
</dbReference>
<proteinExistence type="predicted"/>
<sequence length="56" mass="6424">MAEEFIPSPLFIEKRGRSIISFNAEARAEQEIHFAFPLKQVLKSCSRLFCIKPSPN</sequence>
<dbReference type="AlphaFoldDB" id="U5LAM3"/>
<gene>
    <name evidence="1" type="ORF">N288_14970</name>
</gene>